<keyword evidence="3" id="KW-1185">Reference proteome</keyword>
<gene>
    <name evidence="2" type="ORF">BP01DRAFT_395911</name>
</gene>
<dbReference type="GeneID" id="37079660"/>
<protein>
    <recommendedName>
        <fullName evidence="4">Fungal STAND N-terminal Goodbye domain-containing protein</fullName>
    </recommendedName>
</protein>
<accession>A0A318ZJE4</accession>
<dbReference type="RefSeq" id="XP_025426380.1">
    <property type="nucleotide sequence ID" value="XM_025578431.1"/>
</dbReference>
<sequence>MGPPGKPPTRTASVDFIDHHLPQINPVFEHPGIKYNCNEGQYVPPTILSTSPTEDYLIPPRPALPPVDAMKFWSDIFPDCMIELKKRPEPEPLTLKGCSIRNQSDWEGVRKELDKAQSCYDVPKRTTARGLFRKVYRKAADHIEQAKMVSKLLAQVEYISPFIATIDLLLDAAAMASTVRGKVSSAFEPEALKEDFESIEFLMATFPRDRTIRKTSVALVVAIFQAIENAIVFFVSHEFSRTWHSVTQGSEYQGKLLSSIDVIQKYSSKLAIQARKAEMHSTRVALEDLIRGKEVTTAVTLANSEKLDEARKDRQRLADEQMTRMLNHLNGLFQVAEEREKQWEERERQREERERRREEMARRQSDETNHLLEHLWDELRKRNTPSPQPLAQPVACSPWMPPAPQVPFYAPLLAWPQYPHSTGLSVPQTIAPSARATPIPPPDPITVAELLSILHVTVSEAQDVARILSHRARIAPAARRRAESALATGEFRRWLTYPSSRELLIEGDAESDGHEVSAVSLLSALIYAALEHHANRVRLAWFCSLHDENAQHKDSIGGQGMVRAFLAQLLRQHEFDQNTLQENHSYLQAQRDLSIEGLCKLLAWLIRKLPKGLKVIVLMDEIGCYETDGYEKDMLRVLRTLLRLSRDPAVACQVKVLATSAVVTDSFHNAFQDEDDCLLHFDALEETDDIGEMELNTELVRGDDTSDEEDWQS</sequence>
<dbReference type="EMBL" id="KZ821287">
    <property type="protein sequence ID" value="PYH40398.1"/>
    <property type="molecule type" value="Genomic_DNA"/>
</dbReference>
<name>A0A318ZJE4_9EURO</name>
<feature type="region of interest" description="Disordered" evidence="1">
    <location>
        <begin position="339"/>
        <end position="369"/>
    </location>
</feature>
<dbReference type="OrthoDB" id="5419927at2759"/>
<evidence type="ECO:0000256" key="1">
    <source>
        <dbReference type="SAM" id="MobiDB-lite"/>
    </source>
</evidence>
<dbReference type="Proteomes" id="UP000248349">
    <property type="component" value="Unassembled WGS sequence"/>
</dbReference>
<dbReference type="PANTHER" id="PTHR40619:SF3">
    <property type="entry name" value="FUNGAL STAND N-TERMINAL GOODBYE DOMAIN-CONTAINING PROTEIN"/>
    <property type="match status" value="1"/>
</dbReference>
<evidence type="ECO:0000313" key="2">
    <source>
        <dbReference type="EMBL" id="PYH40398.1"/>
    </source>
</evidence>
<dbReference type="STRING" id="1450539.A0A318ZJE4"/>
<dbReference type="PANTHER" id="PTHR40619">
    <property type="entry name" value="FUNGAL STAND N-TERMINAL GOODBYE DOMAIN-CONTAINING PROTEIN"/>
    <property type="match status" value="1"/>
</dbReference>
<organism evidence="2 3">
    <name type="scientific">Aspergillus saccharolyticus JOP 1030-1</name>
    <dbReference type="NCBI Taxonomy" id="1450539"/>
    <lineage>
        <taxon>Eukaryota</taxon>
        <taxon>Fungi</taxon>
        <taxon>Dikarya</taxon>
        <taxon>Ascomycota</taxon>
        <taxon>Pezizomycotina</taxon>
        <taxon>Eurotiomycetes</taxon>
        <taxon>Eurotiomycetidae</taxon>
        <taxon>Eurotiales</taxon>
        <taxon>Aspergillaceae</taxon>
        <taxon>Aspergillus</taxon>
        <taxon>Aspergillus subgen. Circumdati</taxon>
    </lineage>
</organism>
<proteinExistence type="predicted"/>
<evidence type="ECO:0000313" key="3">
    <source>
        <dbReference type="Proteomes" id="UP000248349"/>
    </source>
</evidence>
<reference evidence="2 3" key="1">
    <citation type="submission" date="2016-12" db="EMBL/GenBank/DDBJ databases">
        <title>The genomes of Aspergillus section Nigri reveals drivers in fungal speciation.</title>
        <authorList>
            <consortium name="DOE Joint Genome Institute"/>
            <person name="Vesth T.C."/>
            <person name="Nybo J."/>
            <person name="Theobald S."/>
            <person name="Brandl J."/>
            <person name="Frisvad J.C."/>
            <person name="Nielsen K.F."/>
            <person name="Lyhne E.K."/>
            <person name="Kogle M.E."/>
            <person name="Kuo A."/>
            <person name="Riley R."/>
            <person name="Clum A."/>
            <person name="Nolan M."/>
            <person name="Lipzen A."/>
            <person name="Salamov A."/>
            <person name="Henrissat B."/>
            <person name="Wiebenga A."/>
            <person name="De Vries R.P."/>
            <person name="Grigoriev I.V."/>
            <person name="Mortensen U.H."/>
            <person name="Andersen M.R."/>
            <person name="Baker S.E."/>
        </authorList>
    </citation>
    <scope>NUCLEOTIDE SEQUENCE [LARGE SCALE GENOMIC DNA]</scope>
    <source>
        <strain evidence="2 3">JOP 1030-1</strain>
    </source>
</reference>
<dbReference type="AlphaFoldDB" id="A0A318ZJE4"/>
<evidence type="ECO:0008006" key="4">
    <source>
        <dbReference type="Google" id="ProtNLM"/>
    </source>
</evidence>